<dbReference type="Gramene" id="mRNA:HanXRQr2_Chr03g0126501">
    <property type="protein sequence ID" value="CDS:HanXRQr2_Chr03g0126501.1"/>
    <property type="gene ID" value="HanXRQr2_Chr03g0126501"/>
</dbReference>
<organism evidence="2 3">
    <name type="scientific">Helianthus annuus</name>
    <name type="common">Common sunflower</name>
    <dbReference type="NCBI Taxonomy" id="4232"/>
    <lineage>
        <taxon>Eukaryota</taxon>
        <taxon>Viridiplantae</taxon>
        <taxon>Streptophyta</taxon>
        <taxon>Embryophyta</taxon>
        <taxon>Tracheophyta</taxon>
        <taxon>Spermatophyta</taxon>
        <taxon>Magnoliopsida</taxon>
        <taxon>eudicotyledons</taxon>
        <taxon>Gunneridae</taxon>
        <taxon>Pentapetalae</taxon>
        <taxon>asterids</taxon>
        <taxon>campanulids</taxon>
        <taxon>Asterales</taxon>
        <taxon>Asteraceae</taxon>
        <taxon>Asteroideae</taxon>
        <taxon>Heliantheae alliance</taxon>
        <taxon>Heliantheae</taxon>
        <taxon>Helianthus</taxon>
    </lineage>
</organism>
<dbReference type="EMBL" id="MNCJ02000318">
    <property type="protein sequence ID" value="KAF5815742.1"/>
    <property type="molecule type" value="Genomic_DNA"/>
</dbReference>
<evidence type="ECO:0000313" key="3">
    <source>
        <dbReference type="Proteomes" id="UP000215914"/>
    </source>
</evidence>
<dbReference type="Proteomes" id="UP000215914">
    <property type="component" value="Unassembled WGS sequence"/>
</dbReference>
<feature type="region of interest" description="Disordered" evidence="1">
    <location>
        <begin position="57"/>
        <end position="80"/>
    </location>
</feature>
<feature type="compositionally biased region" description="Polar residues" evidence="1">
    <location>
        <begin position="57"/>
        <end position="74"/>
    </location>
</feature>
<accession>A0A9K3JJB6</accession>
<sequence>MIVFLYTKINHTSGLPVTYSVKAKATKPNIAARPFHSSASDVINPLDFDSALTPLNNGTNDATDSTKLVATNAGTPPCEI</sequence>
<reference evidence="2" key="1">
    <citation type="journal article" date="2017" name="Nature">
        <title>The sunflower genome provides insights into oil metabolism, flowering and Asterid evolution.</title>
        <authorList>
            <person name="Badouin H."/>
            <person name="Gouzy J."/>
            <person name="Grassa C.J."/>
            <person name="Murat F."/>
            <person name="Staton S.E."/>
            <person name="Cottret L."/>
            <person name="Lelandais-Briere C."/>
            <person name="Owens G.L."/>
            <person name="Carrere S."/>
            <person name="Mayjonade B."/>
            <person name="Legrand L."/>
            <person name="Gill N."/>
            <person name="Kane N.C."/>
            <person name="Bowers J.E."/>
            <person name="Hubner S."/>
            <person name="Bellec A."/>
            <person name="Berard A."/>
            <person name="Berges H."/>
            <person name="Blanchet N."/>
            <person name="Boniface M.C."/>
            <person name="Brunel D."/>
            <person name="Catrice O."/>
            <person name="Chaidir N."/>
            <person name="Claudel C."/>
            <person name="Donnadieu C."/>
            <person name="Faraut T."/>
            <person name="Fievet G."/>
            <person name="Helmstetter N."/>
            <person name="King M."/>
            <person name="Knapp S.J."/>
            <person name="Lai Z."/>
            <person name="Le Paslier M.C."/>
            <person name="Lippi Y."/>
            <person name="Lorenzon L."/>
            <person name="Mandel J.R."/>
            <person name="Marage G."/>
            <person name="Marchand G."/>
            <person name="Marquand E."/>
            <person name="Bret-Mestries E."/>
            <person name="Morien E."/>
            <person name="Nambeesan S."/>
            <person name="Nguyen T."/>
            <person name="Pegot-Espagnet P."/>
            <person name="Pouilly N."/>
            <person name="Raftis F."/>
            <person name="Sallet E."/>
            <person name="Schiex T."/>
            <person name="Thomas J."/>
            <person name="Vandecasteele C."/>
            <person name="Vares D."/>
            <person name="Vear F."/>
            <person name="Vautrin S."/>
            <person name="Crespi M."/>
            <person name="Mangin B."/>
            <person name="Burke J.M."/>
            <person name="Salse J."/>
            <person name="Munos S."/>
            <person name="Vincourt P."/>
            <person name="Rieseberg L.H."/>
            <person name="Langlade N.B."/>
        </authorList>
    </citation>
    <scope>NUCLEOTIDE SEQUENCE</scope>
    <source>
        <tissue evidence="2">Leaves</tissue>
    </source>
</reference>
<comment type="caution">
    <text evidence="2">The sequence shown here is derived from an EMBL/GenBank/DDBJ whole genome shotgun (WGS) entry which is preliminary data.</text>
</comment>
<gene>
    <name evidence="2" type="ORF">HanXRQr2_Chr03g0126501</name>
</gene>
<reference evidence="2" key="2">
    <citation type="submission" date="2020-06" db="EMBL/GenBank/DDBJ databases">
        <title>Helianthus annuus Genome sequencing and assembly Release 2.</title>
        <authorList>
            <person name="Gouzy J."/>
            <person name="Langlade N."/>
            <person name="Munos S."/>
        </authorList>
    </citation>
    <scope>NUCLEOTIDE SEQUENCE</scope>
    <source>
        <tissue evidence="2">Leaves</tissue>
    </source>
</reference>
<name>A0A9K3JJB6_HELAN</name>
<evidence type="ECO:0000313" key="2">
    <source>
        <dbReference type="EMBL" id="KAF5815742.1"/>
    </source>
</evidence>
<proteinExistence type="predicted"/>
<protein>
    <submittedName>
        <fullName evidence="2">Uncharacterized protein</fullName>
    </submittedName>
</protein>
<evidence type="ECO:0000256" key="1">
    <source>
        <dbReference type="SAM" id="MobiDB-lite"/>
    </source>
</evidence>
<dbReference type="AlphaFoldDB" id="A0A9K3JJB6"/>
<keyword evidence="3" id="KW-1185">Reference proteome</keyword>